<sequence>MKKFLSLCLLIATVILFQGFTAVKKPAKVLVFSKTKGFRHASIGVGKATIQKMGLSHNFEVDTTENADVFTEANLKQYATVIFLSTTGDVLNDAQQSAFERYIQAGGGYVGIHAATDTEYDWPWYGKLAGAYFTSHPAIQDARFVIKDKNHPSTKFFTDSVWMHKDELYNFKDINPDIKVLITIDEKSYKGGKNGAFHPFSWYHDFDGGRAFYTSMGHTNEAWAEEKFLNHLWGGIEYAIGKQKKLDYSKAKSKLL</sequence>
<dbReference type="PANTHER" id="PTHR40469:SF2">
    <property type="entry name" value="GALACTOSE-BINDING DOMAIN-LIKE SUPERFAMILY PROTEIN"/>
    <property type="match status" value="1"/>
</dbReference>
<dbReference type="EMBL" id="JSYN01000005">
    <property type="protein sequence ID" value="KIA95479.1"/>
    <property type="molecule type" value="Genomic_DNA"/>
</dbReference>
<dbReference type="PANTHER" id="PTHR40469">
    <property type="entry name" value="SECRETED GLYCOSYL HYDROLASE"/>
    <property type="match status" value="1"/>
</dbReference>
<dbReference type="SUPFAM" id="SSF52317">
    <property type="entry name" value="Class I glutamine amidotransferase-like"/>
    <property type="match status" value="1"/>
</dbReference>
<comment type="caution">
    <text evidence="2">The sequence shown here is derived from an EMBL/GenBank/DDBJ whole genome shotgun (WGS) entry which is preliminary data.</text>
</comment>
<evidence type="ECO:0000313" key="3">
    <source>
        <dbReference type="Proteomes" id="UP000031246"/>
    </source>
</evidence>
<dbReference type="OrthoDB" id="9816308at2"/>
<dbReference type="RefSeq" id="WP_039473099.1">
    <property type="nucleotide sequence ID" value="NZ_JSYN01000005.1"/>
</dbReference>
<feature type="domain" description="ThuA-like" evidence="1">
    <location>
        <begin position="28"/>
        <end position="239"/>
    </location>
</feature>
<evidence type="ECO:0000259" key="1">
    <source>
        <dbReference type="Pfam" id="PF06283"/>
    </source>
</evidence>
<dbReference type="InterPro" id="IPR029010">
    <property type="entry name" value="ThuA-like"/>
</dbReference>
<name>A0A0C1G5U6_9SPHI</name>
<accession>A0A0C1G5U6</accession>
<proteinExistence type="predicted"/>
<organism evidence="2 3">
    <name type="scientific">Pedobacter kyungheensis</name>
    <dbReference type="NCBI Taxonomy" id="1069985"/>
    <lineage>
        <taxon>Bacteria</taxon>
        <taxon>Pseudomonadati</taxon>
        <taxon>Bacteroidota</taxon>
        <taxon>Sphingobacteriia</taxon>
        <taxon>Sphingobacteriales</taxon>
        <taxon>Sphingobacteriaceae</taxon>
        <taxon>Pedobacter</taxon>
    </lineage>
</organism>
<protein>
    <submittedName>
        <fullName evidence="2">Crp/Fnr family transcriptional regulator</fullName>
    </submittedName>
</protein>
<dbReference type="InterPro" id="IPR029062">
    <property type="entry name" value="Class_I_gatase-like"/>
</dbReference>
<evidence type="ECO:0000313" key="2">
    <source>
        <dbReference type="EMBL" id="KIA95479.1"/>
    </source>
</evidence>
<dbReference type="Pfam" id="PF06283">
    <property type="entry name" value="ThuA"/>
    <property type="match status" value="1"/>
</dbReference>
<dbReference type="AlphaFoldDB" id="A0A0C1G5U6"/>
<gene>
    <name evidence="2" type="ORF">OC25_06485</name>
</gene>
<keyword evidence="3" id="KW-1185">Reference proteome</keyword>
<dbReference type="Gene3D" id="3.40.50.880">
    <property type="match status" value="1"/>
</dbReference>
<dbReference type="Proteomes" id="UP000031246">
    <property type="component" value="Unassembled WGS sequence"/>
</dbReference>
<reference evidence="2 3" key="1">
    <citation type="submission" date="2014-10" db="EMBL/GenBank/DDBJ databases">
        <title>Pedobacter Kyungheensis.</title>
        <authorList>
            <person name="Anderson B.M."/>
            <person name="Newman J.D."/>
        </authorList>
    </citation>
    <scope>NUCLEOTIDE SEQUENCE [LARGE SCALE GENOMIC DNA]</scope>
    <source>
        <strain evidence="2 3">KACC 16221</strain>
    </source>
</reference>